<evidence type="ECO:0000313" key="2">
    <source>
        <dbReference type="EMBL" id="BDS13003.1"/>
    </source>
</evidence>
<dbReference type="RefSeq" id="WP_264788332.1">
    <property type="nucleotide sequence ID" value="NZ_AP026867.1"/>
</dbReference>
<dbReference type="Gene3D" id="3.40.1440.10">
    <property type="entry name" value="GIY-YIG endonuclease"/>
    <property type="match status" value="1"/>
</dbReference>
<proteinExistence type="predicted"/>
<dbReference type="AlphaFoldDB" id="A0A915YH06"/>
<dbReference type="EMBL" id="AP026867">
    <property type="protein sequence ID" value="BDS13003.1"/>
    <property type="molecule type" value="Genomic_DNA"/>
</dbReference>
<evidence type="ECO:0000313" key="3">
    <source>
        <dbReference type="Proteomes" id="UP001060919"/>
    </source>
</evidence>
<gene>
    <name evidence="2" type="ORF">AsAng_0037310</name>
</gene>
<dbReference type="Proteomes" id="UP001060919">
    <property type="component" value="Chromosome"/>
</dbReference>
<reference evidence="2" key="1">
    <citation type="submission" date="2022-09" db="EMBL/GenBank/DDBJ databases">
        <title>Aureispira anguillicida sp. nov., isolated from Leptocephalus of Japanese eel Anguilla japonica.</title>
        <authorList>
            <person name="Yuasa K."/>
            <person name="Mekata T."/>
            <person name="Ikunari K."/>
        </authorList>
    </citation>
    <scope>NUCLEOTIDE SEQUENCE</scope>
    <source>
        <strain evidence="2">EL160426</strain>
    </source>
</reference>
<keyword evidence="3" id="KW-1185">Reference proteome</keyword>
<evidence type="ECO:0008006" key="4">
    <source>
        <dbReference type="Google" id="ProtNLM"/>
    </source>
</evidence>
<evidence type="ECO:0000256" key="1">
    <source>
        <dbReference type="SAM" id="MobiDB-lite"/>
    </source>
</evidence>
<dbReference type="InterPro" id="IPR035901">
    <property type="entry name" value="GIY-YIG_endonuc_sf"/>
</dbReference>
<protein>
    <recommendedName>
        <fullName evidence="4">GIY-YIG domain-containing protein</fullName>
    </recommendedName>
</protein>
<feature type="region of interest" description="Disordered" evidence="1">
    <location>
        <begin position="1"/>
        <end position="24"/>
    </location>
</feature>
<feature type="compositionally biased region" description="Polar residues" evidence="1">
    <location>
        <begin position="1"/>
        <end position="11"/>
    </location>
</feature>
<sequence length="144" mass="16917">MPNVKDTSLTVQPPIPQKKLGRHRDQKGVYLVRQGETILYIGSSQNIYKAAMRLFQKNGKLSHLDRNRLQFEIIETSLMLSTINSILKRHYQPKYNDRIDQDTILTKHEKSQTKRVLSAYLDQSRFEVQGEQRTDLNHLNPKER</sequence>
<name>A0A915YH06_9BACT</name>
<accession>A0A915YH06</accession>
<organism evidence="2 3">
    <name type="scientific">Aureispira anguillae</name>
    <dbReference type="NCBI Taxonomy" id="2864201"/>
    <lineage>
        <taxon>Bacteria</taxon>
        <taxon>Pseudomonadati</taxon>
        <taxon>Bacteroidota</taxon>
        <taxon>Saprospiria</taxon>
        <taxon>Saprospirales</taxon>
        <taxon>Saprospiraceae</taxon>
        <taxon>Aureispira</taxon>
    </lineage>
</organism>
<dbReference type="KEGG" id="aup:AsAng_0037310"/>